<feature type="region of interest" description="Disordered" evidence="1">
    <location>
        <begin position="533"/>
        <end position="557"/>
    </location>
</feature>
<dbReference type="Gene3D" id="2.60.120.10">
    <property type="entry name" value="Jelly Rolls"/>
    <property type="match status" value="1"/>
</dbReference>
<dbReference type="PROSITE" id="PS00889">
    <property type="entry name" value="CNMP_BINDING_2"/>
    <property type="match status" value="1"/>
</dbReference>
<evidence type="ECO:0000256" key="1">
    <source>
        <dbReference type="SAM" id="MobiDB-lite"/>
    </source>
</evidence>
<evidence type="ECO:0000313" key="3">
    <source>
        <dbReference type="EMBL" id="KAK3751194.1"/>
    </source>
</evidence>
<dbReference type="InterPro" id="IPR018488">
    <property type="entry name" value="cNMP-bd_CS"/>
</dbReference>
<dbReference type="Pfam" id="PF00027">
    <property type="entry name" value="cNMP_binding"/>
    <property type="match status" value="1"/>
</dbReference>
<feature type="compositionally biased region" description="Basic and acidic residues" evidence="1">
    <location>
        <begin position="155"/>
        <end position="170"/>
    </location>
</feature>
<feature type="compositionally biased region" description="Polar residues" evidence="1">
    <location>
        <begin position="459"/>
        <end position="481"/>
    </location>
</feature>
<dbReference type="InterPro" id="IPR018490">
    <property type="entry name" value="cNMP-bd_dom_sf"/>
</dbReference>
<proteinExistence type="predicted"/>
<feature type="region of interest" description="Disordered" evidence="1">
    <location>
        <begin position="996"/>
        <end position="1027"/>
    </location>
</feature>
<dbReference type="PANTHER" id="PTHR23011:SF28">
    <property type="entry name" value="CYCLIC NUCLEOTIDE-BINDING DOMAIN CONTAINING PROTEIN"/>
    <property type="match status" value="1"/>
</dbReference>
<evidence type="ECO:0000259" key="2">
    <source>
        <dbReference type="PROSITE" id="PS50042"/>
    </source>
</evidence>
<keyword evidence="4" id="KW-1185">Reference proteome</keyword>
<dbReference type="CDD" id="cd00038">
    <property type="entry name" value="CAP_ED"/>
    <property type="match status" value="1"/>
</dbReference>
<dbReference type="InterPro" id="IPR014710">
    <property type="entry name" value="RmlC-like_jellyroll"/>
</dbReference>
<feature type="domain" description="Cyclic nucleotide-binding" evidence="2">
    <location>
        <begin position="727"/>
        <end position="852"/>
    </location>
</feature>
<dbReference type="PROSITE" id="PS50042">
    <property type="entry name" value="CNMP_BINDING_3"/>
    <property type="match status" value="1"/>
</dbReference>
<gene>
    <name evidence="3" type="ORF">RRG08_023951</name>
</gene>
<sequence length="1144" mass="129795">MKYRLNAGDHFLNVDKNDSIRTNSFSTRQFLDQDFDSYTKKQEYSSGHKTSTPKRRILSRSLSDPTGTFNVLHLHESFGDISQRGSSQEMTQLLETAGQLTWLHFLSESVGRQNKHRRSEPLHPGSSMTMHASISQCKERKGFKNSGKVTNAERNSWRKENPSHPRKAETKRWKFVAKTGKAYFAIRTVHKNSKKDAFLKQKSVLKRASVGNVICYNSSLPPIREAHPAFGNGISNASLSESANASDSQDFSKDICPEHSSLSTSLYRTETELTPQLKPSLYDHTRSSKVLDKKVFFDVTSESSDEQQLVKEKETAGSTTPLSKRLKVLKGKTLQQNNKNDVSVSTRSLKDICSHGPKNIQNFGNTKRFRKNGKVENKTERPRRAVFPSLPTYEKIYDRRYSMATQASRGSSLSESESDSLEEEALPLKGGLGNVQFRQRSHFDRKFSNTSMQVFGDTSRPSITNPSETFEQFSGNVDNSDNNDYAPPPLPERMVSFATKINAWRAAGPNVPRPRARTSGSLPSIINNLFWSSTTGTSSGPNRSSQRPILQQQQQQAYSQGRFFRRKSSFGVQSLSTTASSRRLNYHRQSGENVFPPISKRSSLRRTLSQGDFSKLITRKRFMPLVKFRRVVKMVLILLKATYNDREGGQRRERYLSLWASVLNGKFSNSRRAYEMYGISFDPQEFKANTEVQVSTEAKAILSLEPAQRSQQQLRQALASLRQAVEEFSEFPITMQESLARVGRYEHFEAKRVIIRQGHLAENFYFILSGTAVVIILDTDKQTGEQNARTVTFLGKGKSFGELALMYKSRRTATVRCQEDVELLAVAREDFVDIFMHVERDVEPEHVTFLRSLHVLRSWPVEVLPANNPRILVFTYVRRGIVLCKDSNTSEWIYVIKSGSCRVIKALKQAQTQQNVHKKRHPLLKKLGKDCEIRHNFTPLSVLAPISPIPPSEGRRRAIQKSRLIPGLDMPPEKVEQASMDHYCLLDAIHRSRHRLSFSGRETTPSKSTSRTSSLHSDPREGITDSITGGSLSANTVFVDLLSLLPGDIYGLESCVFRSMGNRTTSTSLVSGGAEVIMINRKFFLDHTSEQLRKRLRREIRPLPSEETLQCQLETKISWEAYRHDTLKETLELRRKHATFPCAS</sequence>
<organism evidence="3 4">
    <name type="scientific">Elysia crispata</name>
    <name type="common">lettuce slug</name>
    <dbReference type="NCBI Taxonomy" id="231223"/>
    <lineage>
        <taxon>Eukaryota</taxon>
        <taxon>Metazoa</taxon>
        <taxon>Spiralia</taxon>
        <taxon>Lophotrochozoa</taxon>
        <taxon>Mollusca</taxon>
        <taxon>Gastropoda</taxon>
        <taxon>Heterobranchia</taxon>
        <taxon>Euthyneura</taxon>
        <taxon>Panpulmonata</taxon>
        <taxon>Sacoglossa</taxon>
        <taxon>Placobranchoidea</taxon>
        <taxon>Plakobranchidae</taxon>
        <taxon>Elysia</taxon>
    </lineage>
</organism>
<dbReference type="EMBL" id="JAWDGP010005834">
    <property type="protein sequence ID" value="KAK3751194.1"/>
    <property type="molecule type" value="Genomic_DNA"/>
</dbReference>
<feature type="compositionally biased region" description="Polar residues" evidence="1">
    <location>
        <begin position="533"/>
        <end position="550"/>
    </location>
</feature>
<protein>
    <recommendedName>
        <fullName evidence="2">Cyclic nucleotide-binding domain-containing protein</fullName>
    </recommendedName>
</protein>
<dbReference type="AlphaFoldDB" id="A0AAE0YMF2"/>
<evidence type="ECO:0000313" key="4">
    <source>
        <dbReference type="Proteomes" id="UP001283361"/>
    </source>
</evidence>
<dbReference type="SMART" id="SM00100">
    <property type="entry name" value="cNMP"/>
    <property type="match status" value="1"/>
</dbReference>
<dbReference type="InterPro" id="IPR000595">
    <property type="entry name" value="cNMP-bd_dom"/>
</dbReference>
<accession>A0AAE0YMF2</accession>
<feature type="region of interest" description="Disordered" evidence="1">
    <location>
        <begin position="453"/>
        <end position="481"/>
    </location>
</feature>
<dbReference type="PANTHER" id="PTHR23011">
    <property type="entry name" value="CYCLIC NUCLEOTIDE-BINDING DOMAIN CONTAINING PROTEIN"/>
    <property type="match status" value="1"/>
</dbReference>
<feature type="region of interest" description="Disordered" evidence="1">
    <location>
        <begin position="139"/>
        <end position="170"/>
    </location>
</feature>
<name>A0AAE0YMF2_9GAST</name>
<feature type="compositionally biased region" description="Low complexity" evidence="1">
    <location>
        <begin position="1003"/>
        <end position="1016"/>
    </location>
</feature>
<reference evidence="3" key="1">
    <citation type="journal article" date="2023" name="G3 (Bethesda)">
        <title>A reference genome for the long-term kleptoplast-retaining sea slug Elysia crispata morphotype clarki.</title>
        <authorList>
            <person name="Eastman K.E."/>
            <person name="Pendleton A.L."/>
            <person name="Shaikh M.A."/>
            <person name="Suttiyut T."/>
            <person name="Ogas R."/>
            <person name="Tomko P."/>
            <person name="Gavelis G."/>
            <person name="Widhalm J.R."/>
            <person name="Wisecaver J.H."/>
        </authorList>
    </citation>
    <scope>NUCLEOTIDE SEQUENCE</scope>
    <source>
        <strain evidence="3">ECLA1</strain>
    </source>
</reference>
<comment type="caution">
    <text evidence="3">The sequence shown here is derived from an EMBL/GenBank/DDBJ whole genome shotgun (WGS) entry which is preliminary data.</text>
</comment>
<dbReference type="SUPFAM" id="SSF51206">
    <property type="entry name" value="cAMP-binding domain-like"/>
    <property type="match status" value="2"/>
</dbReference>
<dbReference type="Proteomes" id="UP001283361">
    <property type="component" value="Unassembled WGS sequence"/>
</dbReference>